<reference evidence="1" key="2">
    <citation type="submission" date="2018-10" db="UniProtKB">
        <authorList>
            <consortium name="EnsemblPlants"/>
        </authorList>
    </citation>
    <scope>IDENTIFICATION</scope>
</reference>
<dbReference type="Gramene" id="TraesNOR2B03G00921280.1">
    <property type="protein sequence ID" value="TraesNOR2B03G00921280.1.CDS1"/>
    <property type="gene ID" value="TraesNOR2B03G00921280"/>
</dbReference>
<dbReference type="Gramene" id="TraesCS2B02G232200.1">
    <property type="protein sequence ID" value="TraesCS2B02G232200.1.cds1"/>
    <property type="gene ID" value="TraesCS2B02G232200"/>
</dbReference>
<evidence type="ECO:0000313" key="2">
    <source>
        <dbReference type="Proteomes" id="UP000019116"/>
    </source>
</evidence>
<dbReference type="Gramene" id="TraesSYM2B03G00920420.1">
    <property type="protein sequence ID" value="TraesSYM2B03G00920420.1.CDS1"/>
    <property type="gene ID" value="TraesSYM2B03G00920420"/>
</dbReference>
<dbReference type="Gramene" id="TraesARI2B03G00920370.1">
    <property type="protein sequence ID" value="TraesARI2B03G00920370.1.CDS1"/>
    <property type="gene ID" value="TraesARI2B03G00920370"/>
</dbReference>
<proteinExistence type="predicted"/>
<dbReference type="SMR" id="A0A3B6C6D0"/>
<dbReference type="AlphaFoldDB" id="A0A3B6C6D0"/>
<reference evidence="1" key="1">
    <citation type="submission" date="2018-08" db="EMBL/GenBank/DDBJ databases">
        <authorList>
            <person name="Rossello M."/>
        </authorList>
    </citation>
    <scope>NUCLEOTIDE SEQUENCE [LARGE SCALE GENOMIC DNA]</scope>
    <source>
        <strain evidence="1">cv. Chinese Spring</strain>
    </source>
</reference>
<keyword evidence="2" id="KW-1185">Reference proteome</keyword>
<dbReference type="Gramene" id="TraesCS2B03G0558100.1">
    <property type="protein sequence ID" value="TraesCS2B03G0558100.1.CDS1"/>
    <property type="gene ID" value="TraesCS2B03G0558100"/>
</dbReference>
<dbReference type="STRING" id="4565.A0A3B6C6D0"/>
<dbReference type="Gramene" id="TraesCLE_scaffold_203909_01G000100.1">
    <property type="protein sequence ID" value="TraesCLE_scaffold_203909_01G000100.1"/>
    <property type="gene ID" value="TraesCLE_scaffold_203909_01G000100"/>
</dbReference>
<dbReference type="Gramene" id="TraesLDM2B03G00909760.1">
    <property type="protein sequence ID" value="TraesLDM2B03G00909760.1.CDS1"/>
    <property type="gene ID" value="TraesLDM2B03G00909760"/>
</dbReference>
<protein>
    <submittedName>
        <fullName evidence="1">Uncharacterized protein</fullName>
    </submittedName>
</protein>
<name>A0A3B6C6D0_WHEAT</name>
<accession>A0A3B6C6D0</accession>
<dbReference type="Gramene" id="TraesMAC2B03G00906830.1">
    <property type="protein sequence ID" value="TraesMAC2B03G00906830.1.CDS1"/>
    <property type="gene ID" value="TraesMAC2B03G00906830"/>
</dbReference>
<dbReference type="Proteomes" id="UP000019116">
    <property type="component" value="Chromosome 2B"/>
</dbReference>
<dbReference type="Gramene" id="TraesCAD_scaffold_143117_01G000100.1">
    <property type="protein sequence ID" value="TraesCAD_scaffold_143117_01G000100.1"/>
    <property type="gene ID" value="TraesCAD_scaffold_143117_01G000100"/>
</dbReference>
<organism evidence="1">
    <name type="scientific">Triticum aestivum</name>
    <name type="common">Wheat</name>
    <dbReference type="NCBI Taxonomy" id="4565"/>
    <lineage>
        <taxon>Eukaryota</taxon>
        <taxon>Viridiplantae</taxon>
        <taxon>Streptophyta</taxon>
        <taxon>Embryophyta</taxon>
        <taxon>Tracheophyta</taxon>
        <taxon>Spermatophyta</taxon>
        <taxon>Magnoliopsida</taxon>
        <taxon>Liliopsida</taxon>
        <taxon>Poales</taxon>
        <taxon>Poaceae</taxon>
        <taxon>BOP clade</taxon>
        <taxon>Pooideae</taxon>
        <taxon>Triticodae</taxon>
        <taxon>Triticeae</taxon>
        <taxon>Triticinae</taxon>
        <taxon>Triticum</taxon>
    </lineage>
</organism>
<sequence>METSLRLRGADSTSSQQLGLRIHAKQKVPLTYNALLQLAILPPHVFYFY</sequence>
<dbReference type="Gramene" id="TraesWEE_scaffold_368896_01G000100.1">
    <property type="protein sequence ID" value="TraesWEE_scaffold_368896_01G000100.1"/>
    <property type="gene ID" value="TraesWEE_scaffold_368896_01G000100"/>
</dbReference>
<dbReference type="Gramene" id="TraesROB_scaffold_525784_01G000100.1">
    <property type="protein sequence ID" value="TraesROB_scaffold_525784_01G000100.1"/>
    <property type="gene ID" value="TraesROB_scaffold_525784_01G000100"/>
</dbReference>
<dbReference type="EnsemblPlants" id="TraesCS2B02G232200.1">
    <property type="protein sequence ID" value="TraesCS2B02G232200.1.cds1"/>
    <property type="gene ID" value="TraesCS2B02G232200"/>
</dbReference>
<evidence type="ECO:0000313" key="1">
    <source>
        <dbReference type="EnsemblPlants" id="TraesCS2B02G232200.1.cds1"/>
    </source>
</evidence>
<dbReference type="Gramene" id="TraesJUL2B03G00913680.1">
    <property type="protein sequence ID" value="TraesJUL2B03G00913680.1.CDS1"/>
    <property type="gene ID" value="TraesJUL2B03G00913680"/>
</dbReference>
<dbReference type="Gramene" id="TraesJAG2B03G00907330.1">
    <property type="protein sequence ID" value="TraesJAG2B03G00907330.1.CDS1"/>
    <property type="gene ID" value="TraesJAG2B03G00907330"/>
</dbReference>